<accession>A0A8S5SEX3</accession>
<dbReference type="InterPro" id="IPR008767">
    <property type="entry name" value="Phage_SPP1_head-tail_adaptor"/>
</dbReference>
<dbReference type="EMBL" id="BK032581">
    <property type="protein sequence ID" value="DAF49371.1"/>
    <property type="molecule type" value="Genomic_DNA"/>
</dbReference>
<organism evidence="1">
    <name type="scientific">Myoviridae sp. ct8mY9</name>
    <dbReference type="NCBI Taxonomy" id="2827664"/>
    <lineage>
        <taxon>Viruses</taxon>
        <taxon>Duplodnaviria</taxon>
        <taxon>Heunggongvirae</taxon>
        <taxon>Uroviricota</taxon>
        <taxon>Caudoviricetes</taxon>
    </lineage>
</organism>
<sequence length="102" mass="12081">MRDVSCKLLSTTYKKDTNGIQTIDKIEEKEVPIIDEEDIYANEYYQANQNGYKPTLRLVISSLNYNNEQELIYMDVKYTIIRIQKKNLDELILICERKINNV</sequence>
<name>A0A8S5SEX3_9CAUD</name>
<proteinExistence type="predicted"/>
<reference evidence="1" key="1">
    <citation type="journal article" date="2021" name="Proc. Natl. Acad. Sci. U.S.A.">
        <title>A Catalog of Tens of Thousands of Viruses from Human Metagenomes Reveals Hidden Associations with Chronic Diseases.</title>
        <authorList>
            <person name="Tisza M.J."/>
            <person name="Buck C.B."/>
        </authorList>
    </citation>
    <scope>NUCLEOTIDE SEQUENCE</scope>
    <source>
        <strain evidence="1">Ct8mY9</strain>
    </source>
</reference>
<protein>
    <submittedName>
        <fullName evidence="1">Head closure knob</fullName>
    </submittedName>
</protein>
<dbReference type="NCBIfam" id="TIGR01563">
    <property type="entry name" value="gp16_SPP1"/>
    <property type="match status" value="1"/>
</dbReference>
<evidence type="ECO:0000313" key="1">
    <source>
        <dbReference type="EMBL" id="DAF49371.1"/>
    </source>
</evidence>